<protein>
    <recommendedName>
        <fullName evidence="4">Bacterial Ig-like domain-containing protein</fullName>
    </recommendedName>
</protein>
<dbReference type="Proteomes" id="UP000285961">
    <property type="component" value="Unassembled WGS sequence"/>
</dbReference>
<proteinExistence type="predicted"/>
<keyword evidence="1" id="KW-0732">Signal</keyword>
<feature type="chain" id="PRO_5019151170" description="Bacterial Ig-like domain-containing protein" evidence="1">
    <location>
        <begin position="27"/>
        <end position="316"/>
    </location>
</feature>
<comment type="caution">
    <text evidence="2">The sequence shown here is derived from an EMBL/GenBank/DDBJ whole genome shotgun (WGS) entry which is preliminary data.</text>
</comment>
<name>A0A419F900_9BACT</name>
<dbReference type="EMBL" id="QZKI01000007">
    <property type="protein sequence ID" value="RJP75094.1"/>
    <property type="molecule type" value="Genomic_DNA"/>
</dbReference>
<reference evidence="2 3" key="1">
    <citation type="journal article" date="2017" name="ISME J.">
        <title>Energy and carbon metabolisms in a deep terrestrial subsurface fluid microbial community.</title>
        <authorList>
            <person name="Momper L."/>
            <person name="Jungbluth S.P."/>
            <person name="Lee M.D."/>
            <person name="Amend J.P."/>
        </authorList>
    </citation>
    <scope>NUCLEOTIDE SEQUENCE [LARGE SCALE GENOMIC DNA]</scope>
    <source>
        <strain evidence="2">SURF_17</strain>
    </source>
</reference>
<evidence type="ECO:0000313" key="3">
    <source>
        <dbReference type="Proteomes" id="UP000285961"/>
    </source>
</evidence>
<organism evidence="2 3">
    <name type="scientific">Candidatus Abyssobacteria bacterium SURF_17</name>
    <dbReference type="NCBI Taxonomy" id="2093361"/>
    <lineage>
        <taxon>Bacteria</taxon>
        <taxon>Pseudomonadati</taxon>
        <taxon>Candidatus Hydrogenedentota</taxon>
        <taxon>Candidatus Abyssobacteria</taxon>
    </lineage>
</organism>
<evidence type="ECO:0000313" key="2">
    <source>
        <dbReference type="EMBL" id="RJP75094.1"/>
    </source>
</evidence>
<feature type="signal peptide" evidence="1">
    <location>
        <begin position="1"/>
        <end position="26"/>
    </location>
</feature>
<gene>
    <name evidence="2" type="ORF">C4532_01095</name>
</gene>
<evidence type="ECO:0000256" key="1">
    <source>
        <dbReference type="SAM" id="SignalP"/>
    </source>
</evidence>
<accession>A0A419F900</accession>
<dbReference type="AlphaFoldDB" id="A0A419F900"/>
<sequence length="316" mass="32725">MVRRILFILGCIMILSSVTSPPLALADSQVVIFSETQQLLTGVNYAVSGTVPVHHTICDLDYGTGSYDVLRNGVPLASSPVAVGSSQTIVFDSPGGGQFVIAQHTGGGADTIPPTGSVVINNNAAYTTSLTATLTLSAFDTGSGMGTGAEMRFSNDNVNWSTPEPYATTKQWTLSSADGTKRVYARFKDAAGNWMATSVSDSILLDTTPPTGSVSINAGQAFTSVTAVNLTLSASDTGSGMGTGAQMRFSADNITWSAAEPYAASKPWTLTSGDGVKTVYVRYRDAAGNWMAAGVSDSITLDATPPSAPEPPLIMP</sequence>
<evidence type="ECO:0008006" key="4">
    <source>
        <dbReference type="Google" id="ProtNLM"/>
    </source>
</evidence>